<dbReference type="InterPro" id="IPR032675">
    <property type="entry name" value="LRR_dom_sf"/>
</dbReference>
<dbReference type="Gene3D" id="3.80.10.10">
    <property type="entry name" value="Ribonuclease Inhibitor"/>
    <property type="match status" value="1"/>
</dbReference>
<reference evidence="2" key="1">
    <citation type="journal article" date="2014" name="Proc. Natl. Acad. Sci. U.S.A.">
        <title>Extensive sampling of basidiomycete genomes demonstrates inadequacy of the white-rot/brown-rot paradigm for wood decay fungi.</title>
        <authorList>
            <person name="Riley R."/>
            <person name="Salamov A.A."/>
            <person name="Brown D.W."/>
            <person name="Nagy L.G."/>
            <person name="Floudas D."/>
            <person name="Held B.W."/>
            <person name="Levasseur A."/>
            <person name="Lombard V."/>
            <person name="Morin E."/>
            <person name="Otillar R."/>
            <person name="Lindquist E.A."/>
            <person name="Sun H."/>
            <person name="LaButti K.M."/>
            <person name="Schmutz J."/>
            <person name="Jabbour D."/>
            <person name="Luo H."/>
            <person name="Baker S.E."/>
            <person name="Pisabarro A.G."/>
            <person name="Walton J.D."/>
            <person name="Blanchette R.A."/>
            <person name="Henrissat B."/>
            <person name="Martin F."/>
            <person name="Cullen D."/>
            <person name="Hibbett D.S."/>
            <person name="Grigoriev I.V."/>
        </authorList>
    </citation>
    <scope>NUCLEOTIDE SEQUENCE [LARGE SCALE GENOMIC DNA]</scope>
    <source>
        <strain evidence="2">MUCL 33604</strain>
    </source>
</reference>
<dbReference type="InParanoid" id="A0A067P8U7"/>
<dbReference type="AlphaFoldDB" id="A0A067P8U7"/>
<evidence type="ECO:0000313" key="2">
    <source>
        <dbReference type="Proteomes" id="UP000027265"/>
    </source>
</evidence>
<evidence type="ECO:0000313" key="1">
    <source>
        <dbReference type="EMBL" id="KDQ51209.1"/>
    </source>
</evidence>
<dbReference type="Proteomes" id="UP000027265">
    <property type="component" value="Unassembled WGS sequence"/>
</dbReference>
<dbReference type="HOGENOM" id="CLU_1240302_0_0_1"/>
<accession>A0A067P8U7</accession>
<sequence>MRTFCVRVPTTLDSSSILARSTSSFDFDDLTHLMGHWPDLQNLYLYPGSIVTSSPSTLNDTPWIIPPNLPRMKGLVISTPTDLRLLRKFLSLTRSLEQLSLSLTCASQVDEVTNVLKLPKDTLKHLDLKSMAPGGSSYQQHSIQFSHLHHLRVLKLIDKFFPPHLLETSLPPSIEFLTLILYQDDFAAVAKALDSKTLSELSSGGFECIGPFAGFLWPARVSS</sequence>
<dbReference type="EMBL" id="KL197750">
    <property type="protein sequence ID" value="KDQ51209.1"/>
    <property type="molecule type" value="Genomic_DNA"/>
</dbReference>
<organism evidence="1 2">
    <name type="scientific">Jaapia argillacea MUCL 33604</name>
    <dbReference type="NCBI Taxonomy" id="933084"/>
    <lineage>
        <taxon>Eukaryota</taxon>
        <taxon>Fungi</taxon>
        <taxon>Dikarya</taxon>
        <taxon>Basidiomycota</taxon>
        <taxon>Agaricomycotina</taxon>
        <taxon>Agaricomycetes</taxon>
        <taxon>Agaricomycetidae</taxon>
        <taxon>Jaapiales</taxon>
        <taxon>Jaapiaceae</taxon>
        <taxon>Jaapia</taxon>
    </lineage>
</organism>
<evidence type="ECO:0008006" key="3">
    <source>
        <dbReference type="Google" id="ProtNLM"/>
    </source>
</evidence>
<gene>
    <name evidence="1" type="ORF">JAAARDRAFT_199248</name>
</gene>
<name>A0A067P8U7_9AGAM</name>
<proteinExistence type="predicted"/>
<protein>
    <recommendedName>
        <fullName evidence="3">F-box domain-containing protein</fullName>
    </recommendedName>
</protein>
<keyword evidence="2" id="KW-1185">Reference proteome</keyword>
<dbReference type="SUPFAM" id="SSF52047">
    <property type="entry name" value="RNI-like"/>
    <property type="match status" value="1"/>
</dbReference>